<sequence>MPQELRVVRCFQCLKYQVDIVKKANKWVCKLCGSKQSLTREYFRGSGKDCRMMVQQLSIRHLEMDQREAEVAELVVQNKIQLPQPPVERVVAPCNESTASGSTSQGPSKWATFITKKENEDSSEELDACGSLESVSSSTFDREHIACPIKKASAWGNHQTVLQDVSDSDATSASKIGSGFSPTDSWPTKQNSAVLNPNRSTKWGNRSTNSFQTTGATKRWNQNSGESSMQLPAFHRKEGNNKSSFADCTRTFPQSTVGSKTPAAPEVSSVGYKPPQMPSKRKCTGTSSTTPLMNFAKRPTAESASTVTISNQPSGHFKDNKVQQASTSSNVSSKWAKFLLEDDETNENTDNNMLF</sequence>
<dbReference type="InterPro" id="IPR049472">
    <property type="entry name" value="MRNIP_N"/>
</dbReference>
<feature type="region of interest" description="Disordered" evidence="1">
    <location>
        <begin position="170"/>
        <end position="225"/>
    </location>
</feature>
<keyword evidence="4" id="KW-1185">Reference proteome</keyword>
<dbReference type="GO" id="GO:0007095">
    <property type="term" value="P:mitotic G2 DNA damage checkpoint signaling"/>
    <property type="evidence" value="ECO:0007669"/>
    <property type="project" value="TreeGrafter"/>
</dbReference>
<evidence type="ECO:0000256" key="1">
    <source>
        <dbReference type="SAM" id="MobiDB-lite"/>
    </source>
</evidence>
<name>A0A182P785_9DIPT</name>
<reference evidence="4" key="1">
    <citation type="submission" date="2013-03" db="EMBL/GenBank/DDBJ databases">
        <title>The Genome Sequence of Anopheles epiroticus epiroticus2.</title>
        <authorList>
            <consortium name="The Broad Institute Genomics Platform"/>
            <person name="Neafsey D.E."/>
            <person name="Howell P."/>
            <person name="Walker B."/>
            <person name="Young S.K."/>
            <person name="Zeng Q."/>
            <person name="Gargeya S."/>
            <person name="Fitzgerald M."/>
            <person name="Haas B."/>
            <person name="Abouelleil A."/>
            <person name="Allen A.W."/>
            <person name="Alvarado L."/>
            <person name="Arachchi H.M."/>
            <person name="Berlin A.M."/>
            <person name="Chapman S.B."/>
            <person name="Gainer-Dewar J."/>
            <person name="Goldberg J."/>
            <person name="Griggs A."/>
            <person name="Gujja S."/>
            <person name="Hansen M."/>
            <person name="Howarth C."/>
            <person name="Imamovic A."/>
            <person name="Ireland A."/>
            <person name="Larimer J."/>
            <person name="McCowan C."/>
            <person name="Murphy C."/>
            <person name="Pearson M."/>
            <person name="Poon T.W."/>
            <person name="Priest M."/>
            <person name="Roberts A."/>
            <person name="Saif S."/>
            <person name="Shea T."/>
            <person name="Sisk P."/>
            <person name="Sykes S."/>
            <person name="Wortman J."/>
            <person name="Nusbaum C."/>
            <person name="Birren B."/>
        </authorList>
    </citation>
    <scope>NUCLEOTIDE SEQUENCE [LARGE SCALE GENOMIC DNA]</scope>
    <source>
        <strain evidence="4">Epiroticus2</strain>
    </source>
</reference>
<dbReference type="STRING" id="199890.A0A182P785"/>
<dbReference type="GO" id="GO:0005634">
    <property type="term" value="C:nucleus"/>
    <property type="evidence" value="ECO:0007669"/>
    <property type="project" value="TreeGrafter"/>
</dbReference>
<proteinExistence type="predicted"/>
<dbReference type="InterPro" id="IPR032739">
    <property type="entry name" value="MRNIP"/>
</dbReference>
<dbReference type="EnsemblMetazoa" id="AEPI002787-RA">
    <property type="protein sequence ID" value="AEPI002787-PA"/>
    <property type="gene ID" value="AEPI002787"/>
</dbReference>
<feature type="region of interest" description="Disordered" evidence="1">
    <location>
        <begin position="252"/>
        <end position="333"/>
    </location>
</feature>
<accession>A0A182P785</accession>
<dbReference type="AlphaFoldDB" id="A0A182P785"/>
<evidence type="ECO:0000313" key="3">
    <source>
        <dbReference type="EnsemblMetazoa" id="AEPI002787-PA"/>
    </source>
</evidence>
<feature type="compositionally biased region" description="Polar residues" evidence="1">
    <location>
        <begin position="322"/>
        <end position="333"/>
    </location>
</feature>
<reference evidence="3" key="2">
    <citation type="submission" date="2020-05" db="UniProtKB">
        <authorList>
            <consortium name="EnsemblMetazoa"/>
        </authorList>
    </citation>
    <scope>IDENTIFICATION</scope>
    <source>
        <strain evidence="3">Epiroticus2</strain>
    </source>
</reference>
<evidence type="ECO:0000259" key="2">
    <source>
        <dbReference type="Pfam" id="PF15749"/>
    </source>
</evidence>
<feature type="compositionally biased region" description="Polar residues" evidence="1">
    <location>
        <begin position="302"/>
        <end position="314"/>
    </location>
</feature>
<dbReference type="Proteomes" id="UP000075885">
    <property type="component" value="Unassembled WGS sequence"/>
</dbReference>
<organism evidence="3 4">
    <name type="scientific">Anopheles epiroticus</name>
    <dbReference type="NCBI Taxonomy" id="199890"/>
    <lineage>
        <taxon>Eukaryota</taxon>
        <taxon>Metazoa</taxon>
        <taxon>Ecdysozoa</taxon>
        <taxon>Arthropoda</taxon>
        <taxon>Hexapoda</taxon>
        <taxon>Insecta</taxon>
        <taxon>Pterygota</taxon>
        <taxon>Neoptera</taxon>
        <taxon>Endopterygota</taxon>
        <taxon>Diptera</taxon>
        <taxon>Nematocera</taxon>
        <taxon>Culicoidea</taxon>
        <taxon>Culicidae</taxon>
        <taxon>Anophelinae</taxon>
        <taxon>Anopheles</taxon>
    </lineage>
</organism>
<dbReference type="PANTHER" id="PTHR15863">
    <property type="entry name" value="MRN COMPLEX-INTERACTING PROTEIN"/>
    <property type="match status" value="1"/>
</dbReference>
<feature type="domain" description="MRN complex-interacting protein N-terminal" evidence="2">
    <location>
        <begin position="7"/>
        <end position="113"/>
    </location>
</feature>
<dbReference type="VEuPathDB" id="VectorBase:AEPI002787"/>
<evidence type="ECO:0000313" key="4">
    <source>
        <dbReference type="Proteomes" id="UP000075885"/>
    </source>
</evidence>
<dbReference type="Pfam" id="PF15749">
    <property type="entry name" value="MRNIP"/>
    <property type="match status" value="1"/>
</dbReference>
<protein>
    <recommendedName>
        <fullName evidence="2">MRN complex-interacting protein N-terminal domain-containing protein</fullName>
    </recommendedName>
</protein>
<dbReference type="GO" id="GO:0003682">
    <property type="term" value="F:chromatin binding"/>
    <property type="evidence" value="ECO:0007669"/>
    <property type="project" value="TreeGrafter"/>
</dbReference>
<dbReference type="PANTHER" id="PTHR15863:SF2">
    <property type="entry name" value="MRN COMPLEX-INTERACTING PROTEIN"/>
    <property type="match status" value="1"/>
</dbReference>